<dbReference type="SUPFAM" id="SSF48317">
    <property type="entry name" value="Acid phosphatase/Vanadium-dependent haloperoxidase"/>
    <property type="match status" value="1"/>
</dbReference>
<accession>A0A7W8II90</accession>
<dbReference type="PANTHER" id="PTHR34599:SF1">
    <property type="entry name" value="PHOSPHATIDIC ACID PHOSPHATASE TYPE 2_HALOPEROXIDASE DOMAIN-CONTAINING PROTEIN"/>
    <property type="match status" value="1"/>
</dbReference>
<gene>
    <name evidence="3" type="ORF">HDF09_002328</name>
</gene>
<feature type="signal peptide" evidence="1">
    <location>
        <begin position="1"/>
        <end position="23"/>
    </location>
</feature>
<dbReference type="Proteomes" id="UP000568106">
    <property type="component" value="Unassembled WGS sequence"/>
</dbReference>
<dbReference type="AlphaFoldDB" id="A0A7W8II90"/>
<sequence>MLKRVFTLAFLCGGLCSSVTGFASEAITNHDDRPASAPLSVNPVIEWNRTLLVIVRTAGAQSPTIHSTRSFAMLHAAIFDAVNNIDRNFEPYAVRHPHVSRRASAEAAADQAAHDVLISLYPAFATTLDSELQQDLAQIPYGRDKADGIEEGQDDAAAILALRSNDGSAVVLPPFVQKDQPGSYQLTPPNFAPADFVQWPQVTPFALARANEFRPGPPPQLTSEEYTLSFNEVKSLGLITSATRTADQTQIGKFWNGNIQDFWNEIAQTAALTRHLDLAQSAHLFAQLNISLADTTIAFFDTKYTYDFWRPVTAIQMAAIDNNPETEQDPAWIPLSTKTAPDPSYLGAHSAISFAAAEVLRLSLGDQITLDVTSVSLAGTTRHFTSFSQAAEEAGLSRIYAGQHFRFDHLAGKRLGQQVARAVLSSVSLPRRDHGFD</sequence>
<dbReference type="Pfam" id="PF01569">
    <property type="entry name" value="PAP2"/>
    <property type="match status" value="1"/>
</dbReference>
<dbReference type="EMBL" id="JACHDY010000003">
    <property type="protein sequence ID" value="MBB5317642.1"/>
    <property type="molecule type" value="Genomic_DNA"/>
</dbReference>
<dbReference type="InterPro" id="IPR052559">
    <property type="entry name" value="V-haloperoxidase"/>
</dbReference>
<dbReference type="PANTHER" id="PTHR34599">
    <property type="entry name" value="PEROXIDASE-RELATED"/>
    <property type="match status" value="1"/>
</dbReference>
<dbReference type="Gene3D" id="1.10.606.20">
    <property type="match status" value="1"/>
</dbReference>
<organism evidence="3 4">
    <name type="scientific">Tunturiibacter empetritectus</name>
    <dbReference type="NCBI Taxonomy" id="3069691"/>
    <lineage>
        <taxon>Bacteria</taxon>
        <taxon>Pseudomonadati</taxon>
        <taxon>Acidobacteriota</taxon>
        <taxon>Terriglobia</taxon>
        <taxon>Terriglobales</taxon>
        <taxon>Acidobacteriaceae</taxon>
        <taxon>Tunturiibacter</taxon>
    </lineage>
</organism>
<proteinExistence type="predicted"/>
<evidence type="ECO:0000256" key="1">
    <source>
        <dbReference type="SAM" id="SignalP"/>
    </source>
</evidence>
<name>A0A7W8II90_9BACT</name>
<reference evidence="3" key="1">
    <citation type="submission" date="2020-08" db="EMBL/GenBank/DDBJ databases">
        <title>Genomic Encyclopedia of Type Strains, Phase IV (KMG-V): Genome sequencing to study the core and pangenomes of soil and plant-associated prokaryotes.</title>
        <authorList>
            <person name="Whitman W."/>
        </authorList>
    </citation>
    <scope>NUCLEOTIDE SEQUENCE [LARGE SCALE GENOMIC DNA]</scope>
    <source>
        <strain evidence="3">M8UP27</strain>
    </source>
</reference>
<evidence type="ECO:0000313" key="4">
    <source>
        <dbReference type="Proteomes" id="UP000568106"/>
    </source>
</evidence>
<comment type="caution">
    <text evidence="3">The sequence shown here is derived from an EMBL/GenBank/DDBJ whole genome shotgun (WGS) entry which is preliminary data.</text>
</comment>
<feature type="chain" id="PRO_5031484620" description="Phosphatidic acid phosphatase type 2/haloperoxidase domain-containing protein" evidence="1">
    <location>
        <begin position="24"/>
        <end position="437"/>
    </location>
</feature>
<evidence type="ECO:0000259" key="2">
    <source>
        <dbReference type="Pfam" id="PF01569"/>
    </source>
</evidence>
<dbReference type="CDD" id="cd03398">
    <property type="entry name" value="PAP2_haloperoxidase"/>
    <property type="match status" value="1"/>
</dbReference>
<dbReference type="InterPro" id="IPR000326">
    <property type="entry name" value="PAP2/HPO"/>
</dbReference>
<evidence type="ECO:0000313" key="3">
    <source>
        <dbReference type="EMBL" id="MBB5317642.1"/>
    </source>
</evidence>
<feature type="domain" description="Phosphatidic acid phosphatase type 2/haloperoxidase" evidence="2">
    <location>
        <begin position="295"/>
        <end position="425"/>
    </location>
</feature>
<dbReference type="InterPro" id="IPR036938">
    <property type="entry name" value="PAP2/HPO_sf"/>
</dbReference>
<keyword evidence="1" id="KW-0732">Signal</keyword>
<keyword evidence="4" id="KW-1185">Reference proteome</keyword>
<protein>
    <recommendedName>
        <fullName evidence="2">Phosphatidic acid phosphatase type 2/haloperoxidase domain-containing protein</fullName>
    </recommendedName>
</protein>